<evidence type="ECO:0000313" key="3">
    <source>
        <dbReference type="Proteomes" id="UP000241421"/>
    </source>
</evidence>
<reference evidence="2 3" key="1">
    <citation type="submission" date="2018-04" db="EMBL/GenBank/DDBJ databases">
        <title>Massilia violaceinigra sp. nov., a novel purple-pigmented bacterium isolated from Tianshan glacier, Xinjiang, China.</title>
        <authorList>
            <person name="Wang H."/>
        </authorList>
    </citation>
    <scope>NUCLEOTIDE SEQUENCE [LARGE SCALE GENOMIC DNA]</scope>
    <source>
        <strain evidence="2 3">B448-2</strain>
    </source>
</reference>
<dbReference type="OrthoDB" id="6058261at2"/>
<keyword evidence="3" id="KW-1185">Reference proteome</keyword>
<comment type="caution">
    <text evidence="2">The sequence shown here is derived from an EMBL/GenBank/DDBJ whole genome shotgun (WGS) entry which is preliminary data.</text>
</comment>
<gene>
    <name evidence="2" type="ORF">C7C56_024355</name>
</gene>
<evidence type="ECO:0008006" key="4">
    <source>
        <dbReference type="Google" id="ProtNLM"/>
    </source>
</evidence>
<keyword evidence="1" id="KW-0732">Signal</keyword>
<proteinExistence type="predicted"/>
<dbReference type="PROSITE" id="PS51257">
    <property type="entry name" value="PROKAR_LIPOPROTEIN"/>
    <property type="match status" value="1"/>
</dbReference>
<sequence>MRIPFYKLGALCAVMLAAGCQTAPGSSDQAAYEAPSPKNPGFVTEMAKFNAQFPNAKATKYEEETLRHNNANKYDEKGNCHGKSIYPVTIILLLDATGRVISSTTDVENAKAACFRKAYASAQFPKPPVAPYRKPLMLK</sequence>
<feature type="chain" id="PRO_5015587916" description="TonB C-terminal domain-containing protein" evidence="1">
    <location>
        <begin position="24"/>
        <end position="139"/>
    </location>
</feature>
<evidence type="ECO:0000256" key="1">
    <source>
        <dbReference type="SAM" id="SignalP"/>
    </source>
</evidence>
<evidence type="ECO:0000313" key="2">
    <source>
        <dbReference type="EMBL" id="PWF41562.1"/>
    </source>
</evidence>
<dbReference type="EMBL" id="PXWF02000310">
    <property type="protein sequence ID" value="PWF41562.1"/>
    <property type="molecule type" value="Genomic_DNA"/>
</dbReference>
<dbReference type="RefSeq" id="WP_106759937.1">
    <property type="nucleotide sequence ID" value="NZ_PXWF02000310.1"/>
</dbReference>
<protein>
    <recommendedName>
        <fullName evidence="4">TonB C-terminal domain-containing protein</fullName>
    </recommendedName>
</protein>
<feature type="signal peptide" evidence="1">
    <location>
        <begin position="1"/>
        <end position="23"/>
    </location>
</feature>
<dbReference type="AlphaFoldDB" id="A0A2U2HE02"/>
<name>A0A2U2HE02_9BURK</name>
<accession>A0A2U2HE02</accession>
<organism evidence="2 3">
    <name type="scientific">Massilia glaciei</name>
    <dbReference type="NCBI Taxonomy" id="1524097"/>
    <lineage>
        <taxon>Bacteria</taxon>
        <taxon>Pseudomonadati</taxon>
        <taxon>Pseudomonadota</taxon>
        <taxon>Betaproteobacteria</taxon>
        <taxon>Burkholderiales</taxon>
        <taxon>Oxalobacteraceae</taxon>
        <taxon>Telluria group</taxon>
        <taxon>Massilia</taxon>
    </lineage>
</organism>
<dbReference type="Proteomes" id="UP000241421">
    <property type="component" value="Unassembled WGS sequence"/>
</dbReference>